<dbReference type="NCBIfam" id="NF041512">
    <property type="entry name" value="PA2817_fam"/>
    <property type="match status" value="1"/>
</dbReference>
<keyword evidence="2" id="KW-1185">Reference proteome</keyword>
<name>A0A3M8Q226_9GAMM</name>
<dbReference type="Proteomes" id="UP000280507">
    <property type="component" value="Unassembled WGS sequence"/>
</dbReference>
<dbReference type="RefSeq" id="WP_123096049.1">
    <property type="nucleotide sequence ID" value="NZ_RIZG01000006.1"/>
</dbReference>
<comment type="caution">
    <text evidence="1">The sequence shown here is derived from an EMBL/GenBank/DDBJ whole genome shotgun (WGS) entry which is preliminary data.</text>
</comment>
<dbReference type="OrthoDB" id="6088965at2"/>
<gene>
    <name evidence="1" type="ORF">EBI00_11360</name>
</gene>
<accession>A0A3M8Q226</accession>
<proteinExistence type="predicted"/>
<reference evidence="1 2" key="1">
    <citation type="journal article" date="2012" name="Int. J. Syst. Evol. Microbiol.">
        <title>Marinomonas hwangdonensis sp. nov., isolated from seawater.</title>
        <authorList>
            <person name="Jung Y.T."/>
            <person name="Oh T.K."/>
            <person name="Yoon J.H."/>
        </authorList>
    </citation>
    <scope>NUCLEOTIDE SEQUENCE [LARGE SCALE GENOMIC DNA]</scope>
    <source>
        <strain evidence="1 2">HDW-15</strain>
    </source>
</reference>
<dbReference type="EMBL" id="RIZG01000006">
    <property type="protein sequence ID" value="RNF50066.1"/>
    <property type="molecule type" value="Genomic_DNA"/>
</dbReference>
<organism evidence="1 2">
    <name type="scientific">Marinomonas hwangdonensis</name>
    <dbReference type="NCBI Taxonomy" id="1053647"/>
    <lineage>
        <taxon>Bacteria</taxon>
        <taxon>Pseudomonadati</taxon>
        <taxon>Pseudomonadota</taxon>
        <taxon>Gammaproteobacteria</taxon>
        <taxon>Oceanospirillales</taxon>
        <taxon>Oceanospirillaceae</taxon>
        <taxon>Marinomonas</taxon>
    </lineage>
</organism>
<sequence length="139" mass="16575">MESRTQYILDAFADLRQRIAEHAPFNQSDLAEEEVDFLEKWDLLTQKIQANTHDYSFDAQEVLSRFIRCYANLVPLIKRELLWFVGGECLHFLGDEEITLYQQLEDRLYELDRQNKAYEISVEINNLRNKPDLQPQQLH</sequence>
<evidence type="ECO:0008006" key="3">
    <source>
        <dbReference type="Google" id="ProtNLM"/>
    </source>
</evidence>
<dbReference type="InterPro" id="IPR048156">
    <property type="entry name" value="PA2817-like"/>
</dbReference>
<evidence type="ECO:0000313" key="2">
    <source>
        <dbReference type="Proteomes" id="UP000280507"/>
    </source>
</evidence>
<dbReference type="AlphaFoldDB" id="A0A3M8Q226"/>
<evidence type="ECO:0000313" key="1">
    <source>
        <dbReference type="EMBL" id="RNF50066.1"/>
    </source>
</evidence>
<protein>
    <recommendedName>
        <fullName evidence="3">Dehydrogenase</fullName>
    </recommendedName>
</protein>